<dbReference type="EMBL" id="CAJNNV010030936">
    <property type="protein sequence ID" value="CAE8634210.1"/>
    <property type="molecule type" value="Genomic_DNA"/>
</dbReference>
<dbReference type="AlphaFoldDB" id="A0A813H8L0"/>
<evidence type="ECO:0000313" key="2">
    <source>
        <dbReference type="Proteomes" id="UP000654075"/>
    </source>
</evidence>
<proteinExistence type="predicted"/>
<dbReference type="Proteomes" id="UP000654075">
    <property type="component" value="Unassembled WGS sequence"/>
</dbReference>
<gene>
    <name evidence="1" type="ORF">PGLA1383_LOCUS49869</name>
</gene>
<evidence type="ECO:0000313" key="1">
    <source>
        <dbReference type="EMBL" id="CAE8634210.1"/>
    </source>
</evidence>
<feature type="non-terminal residue" evidence="1">
    <location>
        <position position="155"/>
    </location>
</feature>
<name>A0A813H8L0_POLGL</name>
<organism evidence="1 2">
    <name type="scientific">Polarella glacialis</name>
    <name type="common">Dinoflagellate</name>
    <dbReference type="NCBI Taxonomy" id="89957"/>
    <lineage>
        <taxon>Eukaryota</taxon>
        <taxon>Sar</taxon>
        <taxon>Alveolata</taxon>
        <taxon>Dinophyceae</taxon>
        <taxon>Suessiales</taxon>
        <taxon>Suessiaceae</taxon>
        <taxon>Polarella</taxon>
    </lineage>
</organism>
<comment type="caution">
    <text evidence="1">The sequence shown here is derived from an EMBL/GenBank/DDBJ whole genome shotgun (WGS) entry which is preliminary data.</text>
</comment>
<accession>A0A813H8L0</accession>
<sequence length="155" mass="17284">MQGSNVKDSDNNSVFFQDTSSAPTCMSCIRSVVSYGQLSGGGASQSDAEQAYIQPLLDDNIHIFIHVPNHLMTEKMKSSAAKCSNPVFRLRRPLYGWSRSGNIWEKHLSDTLLNLHEQAIETQINSIAAVKQLKGWKTIDERPQTFWKIGTKGTV</sequence>
<protein>
    <submittedName>
        <fullName evidence="1">Uncharacterized protein</fullName>
    </submittedName>
</protein>
<reference evidence="1" key="1">
    <citation type="submission" date="2021-02" db="EMBL/GenBank/DDBJ databases">
        <authorList>
            <person name="Dougan E. K."/>
            <person name="Rhodes N."/>
            <person name="Thang M."/>
            <person name="Chan C."/>
        </authorList>
    </citation>
    <scope>NUCLEOTIDE SEQUENCE</scope>
</reference>
<keyword evidence="2" id="KW-1185">Reference proteome</keyword>